<evidence type="ECO:0000313" key="2">
    <source>
        <dbReference type="EMBL" id="TGY33598.1"/>
    </source>
</evidence>
<dbReference type="RefSeq" id="WP_136005427.1">
    <property type="nucleotide sequence ID" value="NZ_SRYW01000009.1"/>
</dbReference>
<sequence length="137" mass="15078">MPRKPSNSSLASLLKAPTRASSPGAEADKALVSAATKEAYKRVKLLLEACFEDFSPAQQRKIRESIGTNATSKPPKRAKAAKAQKEELTPRFWLPFSGETWSGRGRPPGAFLAWEGTVAHTEWKKRHSDVRFPAYPG</sequence>
<feature type="region of interest" description="Disordered" evidence="1">
    <location>
        <begin position="1"/>
        <end position="26"/>
    </location>
</feature>
<protein>
    <recommendedName>
        <fullName evidence="4">Histone-like nucleoid-structuring protein</fullName>
    </recommendedName>
</protein>
<comment type="caution">
    <text evidence="2">The sequence shown here is derived from an EMBL/GenBank/DDBJ whole genome shotgun (WGS) entry which is preliminary data.</text>
</comment>
<feature type="compositionally biased region" description="Polar residues" evidence="1">
    <location>
        <begin position="1"/>
        <end position="11"/>
    </location>
</feature>
<dbReference type="EMBL" id="SRYW01000009">
    <property type="protein sequence ID" value="TGY33598.1"/>
    <property type="molecule type" value="Genomic_DNA"/>
</dbReference>
<dbReference type="OrthoDB" id="6088948at2"/>
<reference evidence="2 3" key="1">
    <citation type="submission" date="2019-04" db="EMBL/GenBank/DDBJ databases">
        <title>Microbes associate with the intestines of laboratory mice.</title>
        <authorList>
            <person name="Navarre W."/>
            <person name="Wong E."/>
            <person name="Huang K."/>
            <person name="Tropini C."/>
            <person name="Ng K."/>
            <person name="Yu B."/>
        </authorList>
    </citation>
    <scope>NUCLEOTIDE SEQUENCE [LARGE SCALE GENOMIC DNA]</scope>
    <source>
        <strain evidence="2 3">NM62_B4-13</strain>
    </source>
</reference>
<organism evidence="2 3">
    <name type="scientific">Stenotrophomonas maltophilia</name>
    <name type="common">Pseudomonas maltophilia</name>
    <name type="synonym">Xanthomonas maltophilia</name>
    <dbReference type="NCBI Taxonomy" id="40324"/>
    <lineage>
        <taxon>Bacteria</taxon>
        <taxon>Pseudomonadati</taxon>
        <taxon>Pseudomonadota</taxon>
        <taxon>Gammaproteobacteria</taxon>
        <taxon>Lysobacterales</taxon>
        <taxon>Lysobacteraceae</taxon>
        <taxon>Stenotrophomonas</taxon>
        <taxon>Stenotrophomonas maltophilia group</taxon>
    </lineage>
</organism>
<evidence type="ECO:0000256" key="1">
    <source>
        <dbReference type="SAM" id="MobiDB-lite"/>
    </source>
</evidence>
<dbReference type="Gene3D" id="3.30.160.510">
    <property type="entry name" value="Histone-like nucleoid-structuring protein H-NS"/>
    <property type="match status" value="1"/>
</dbReference>
<evidence type="ECO:0000313" key="3">
    <source>
        <dbReference type="Proteomes" id="UP000306631"/>
    </source>
</evidence>
<dbReference type="AlphaFoldDB" id="A0A4S2CX70"/>
<proteinExistence type="predicted"/>
<gene>
    <name evidence="2" type="ORF">E5352_11690</name>
</gene>
<dbReference type="Proteomes" id="UP000306631">
    <property type="component" value="Unassembled WGS sequence"/>
</dbReference>
<evidence type="ECO:0008006" key="4">
    <source>
        <dbReference type="Google" id="ProtNLM"/>
    </source>
</evidence>
<feature type="region of interest" description="Disordered" evidence="1">
    <location>
        <begin position="63"/>
        <end position="85"/>
    </location>
</feature>
<accession>A0A4S2CX70</accession>
<name>A0A4S2CX70_STEMA</name>